<name>A0A2M4D8X7_ANODA</name>
<reference evidence="1" key="1">
    <citation type="submission" date="2018-01" db="EMBL/GenBank/DDBJ databases">
        <title>An insight into the sialome of Amazonian anophelines.</title>
        <authorList>
            <person name="Ribeiro J.M."/>
            <person name="Scarpassa V."/>
            <person name="Calvo E."/>
        </authorList>
    </citation>
    <scope>NUCLEOTIDE SEQUENCE</scope>
</reference>
<dbReference type="AlphaFoldDB" id="A0A2M4D8X7"/>
<sequence length="72" mass="8142">MFCINFSFSFLLVLFFFFLLLFSVLCCVFDLNSIVRSSNAVPSRSCPPTSELVFACSVLRPYRPVTVPFCAN</sequence>
<protein>
    <submittedName>
        <fullName evidence="1">Putative secreted protein</fullName>
    </submittedName>
</protein>
<proteinExistence type="predicted"/>
<evidence type="ECO:0000313" key="1">
    <source>
        <dbReference type="EMBL" id="MBW74032.1"/>
    </source>
</evidence>
<dbReference type="EMBL" id="GGFL01009854">
    <property type="protein sequence ID" value="MBW74032.1"/>
    <property type="molecule type" value="Transcribed_RNA"/>
</dbReference>
<accession>A0A2M4D8X7</accession>
<organism evidence="1">
    <name type="scientific">Anopheles darlingi</name>
    <name type="common">Mosquito</name>
    <dbReference type="NCBI Taxonomy" id="43151"/>
    <lineage>
        <taxon>Eukaryota</taxon>
        <taxon>Metazoa</taxon>
        <taxon>Ecdysozoa</taxon>
        <taxon>Arthropoda</taxon>
        <taxon>Hexapoda</taxon>
        <taxon>Insecta</taxon>
        <taxon>Pterygota</taxon>
        <taxon>Neoptera</taxon>
        <taxon>Endopterygota</taxon>
        <taxon>Diptera</taxon>
        <taxon>Nematocera</taxon>
        <taxon>Culicoidea</taxon>
        <taxon>Culicidae</taxon>
        <taxon>Anophelinae</taxon>
        <taxon>Anopheles</taxon>
    </lineage>
</organism>